<organism evidence="2 3">
    <name type="scientific">Orchesella dallaii</name>
    <dbReference type="NCBI Taxonomy" id="48710"/>
    <lineage>
        <taxon>Eukaryota</taxon>
        <taxon>Metazoa</taxon>
        <taxon>Ecdysozoa</taxon>
        <taxon>Arthropoda</taxon>
        <taxon>Hexapoda</taxon>
        <taxon>Collembola</taxon>
        <taxon>Entomobryomorpha</taxon>
        <taxon>Entomobryoidea</taxon>
        <taxon>Orchesellidae</taxon>
        <taxon>Orchesellinae</taxon>
        <taxon>Orchesella</taxon>
    </lineage>
</organism>
<sequence>MAFLCAGYCSPNFRSFADFETKFNLTSIQSMHQNLFWNANGKVIPSMTEDYFGFLDETPRDHHANSCYTSKVRLNFRCRNILLSVLQFASKHNFTIDLHQINAKNMKYLKLVKSYSGPEVLAGSLTLNSPSNLPLLASVRMPYSNFDSHSVYYCRTEMVIGKKPLIVFGIWYEAFSQELWWLLFAVIMLVVICLYQVHRYLNAILVELLLYVSVIFGHGAESKTRNLLIILSLQFLCLQMYGNGLTSIVTVAELPHTFTTIEELLLNNYKIVFLPKRHLLSLEKVFAMDFNSIRYSFKDAFYVVDDVQYEDDMLKLLLDIPIPLAMTTQTSHLESMTACASSLFRRLLGSPISCSVVKQTLATEIFLWWMKTENQFWLYATFQQILGSGLFYKWNEWSYWHKMLIDRDWNEPHQVGSDTVNFTKFASIMIAWSAAMLISFVVLIFGKGEFIFIYIVMMAKRCMNKLRKY</sequence>
<feature type="transmembrane region" description="Helical" evidence="1">
    <location>
        <begin position="179"/>
        <end position="197"/>
    </location>
</feature>
<feature type="transmembrane region" description="Helical" evidence="1">
    <location>
        <begin position="203"/>
        <end position="220"/>
    </location>
</feature>
<dbReference type="Proteomes" id="UP001642540">
    <property type="component" value="Unassembled WGS sequence"/>
</dbReference>
<comment type="caution">
    <text evidence="2">The sequence shown here is derived from an EMBL/GenBank/DDBJ whole genome shotgun (WGS) entry which is preliminary data.</text>
</comment>
<keyword evidence="1" id="KW-0812">Transmembrane</keyword>
<feature type="transmembrane region" description="Helical" evidence="1">
    <location>
        <begin position="430"/>
        <end position="457"/>
    </location>
</feature>
<keyword evidence="3" id="KW-1185">Reference proteome</keyword>
<dbReference type="EMBL" id="CAXLJM020000119">
    <property type="protein sequence ID" value="CAL8137801.1"/>
    <property type="molecule type" value="Genomic_DNA"/>
</dbReference>
<keyword evidence="1" id="KW-0472">Membrane</keyword>
<protein>
    <submittedName>
        <fullName evidence="2">Uncharacterized protein</fullName>
    </submittedName>
</protein>
<accession>A0ABP1RXE0</accession>
<evidence type="ECO:0000313" key="3">
    <source>
        <dbReference type="Proteomes" id="UP001642540"/>
    </source>
</evidence>
<keyword evidence="1" id="KW-1133">Transmembrane helix</keyword>
<evidence type="ECO:0000256" key="1">
    <source>
        <dbReference type="SAM" id="Phobius"/>
    </source>
</evidence>
<name>A0ABP1RXE0_9HEXA</name>
<gene>
    <name evidence="2" type="ORF">ODALV1_LOCUS27088</name>
</gene>
<evidence type="ECO:0000313" key="2">
    <source>
        <dbReference type="EMBL" id="CAL8137801.1"/>
    </source>
</evidence>
<proteinExistence type="predicted"/>
<reference evidence="2 3" key="1">
    <citation type="submission" date="2024-08" db="EMBL/GenBank/DDBJ databases">
        <authorList>
            <person name="Cucini C."/>
            <person name="Frati F."/>
        </authorList>
    </citation>
    <scope>NUCLEOTIDE SEQUENCE [LARGE SCALE GENOMIC DNA]</scope>
</reference>